<dbReference type="Proteomes" id="UP000438429">
    <property type="component" value="Unassembled WGS sequence"/>
</dbReference>
<name>A0A6A4T0P1_SCOMX</name>
<accession>A0A6A4T0P1</accession>
<organism evidence="1 2">
    <name type="scientific">Scophthalmus maximus</name>
    <name type="common">Turbot</name>
    <name type="synonym">Psetta maxima</name>
    <dbReference type="NCBI Taxonomy" id="52904"/>
    <lineage>
        <taxon>Eukaryota</taxon>
        <taxon>Metazoa</taxon>
        <taxon>Chordata</taxon>
        <taxon>Craniata</taxon>
        <taxon>Vertebrata</taxon>
        <taxon>Euteleostomi</taxon>
        <taxon>Actinopterygii</taxon>
        <taxon>Neopterygii</taxon>
        <taxon>Teleostei</taxon>
        <taxon>Neoteleostei</taxon>
        <taxon>Acanthomorphata</taxon>
        <taxon>Carangaria</taxon>
        <taxon>Pleuronectiformes</taxon>
        <taxon>Pleuronectoidei</taxon>
        <taxon>Scophthalmidae</taxon>
        <taxon>Scophthalmus</taxon>
    </lineage>
</organism>
<proteinExistence type="predicted"/>
<gene>
    <name evidence="1" type="ORF">F2P81_007832</name>
</gene>
<comment type="caution">
    <text evidence="1">The sequence shown here is derived from an EMBL/GenBank/DDBJ whole genome shotgun (WGS) entry which is preliminary data.</text>
</comment>
<evidence type="ECO:0000313" key="2">
    <source>
        <dbReference type="Proteomes" id="UP000438429"/>
    </source>
</evidence>
<protein>
    <submittedName>
        <fullName evidence="1">Uncharacterized protein</fullName>
    </submittedName>
</protein>
<evidence type="ECO:0000313" key="1">
    <source>
        <dbReference type="EMBL" id="KAF0039597.1"/>
    </source>
</evidence>
<dbReference type="AlphaFoldDB" id="A0A6A4T0P1"/>
<reference evidence="1 2" key="1">
    <citation type="submission" date="2019-06" db="EMBL/GenBank/DDBJ databases">
        <title>Draft genomes of female and male turbot (Scophthalmus maximus).</title>
        <authorList>
            <person name="Xu H."/>
            <person name="Xu X.-W."/>
            <person name="Shao C."/>
            <person name="Chen S."/>
        </authorList>
    </citation>
    <scope>NUCLEOTIDE SEQUENCE [LARGE SCALE GENOMIC DNA]</scope>
    <source>
        <strain evidence="1">Ysfricsl-2016a</strain>
        <tissue evidence="1">Blood</tissue>
    </source>
</reference>
<sequence length="75" mass="8728">MEEEEEEEEKKKKKKKKKRAPVRLFTLRDAIHKRQKAKRCIILTIIIVISPHRNVSALVDTCRCFASSPLKPTGQ</sequence>
<dbReference type="EMBL" id="VEVO01000007">
    <property type="protein sequence ID" value="KAF0039597.1"/>
    <property type="molecule type" value="Genomic_DNA"/>
</dbReference>